<dbReference type="InterPro" id="IPR031657">
    <property type="entry name" value="REPA_OB_2"/>
</dbReference>
<dbReference type="Gene3D" id="2.40.50.140">
    <property type="entry name" value="Nucleic acid-binding proteins"/>
    <property type="match status" value="2"/>
</dbReference>
<evidence type="ECO:0000313" key="4">
    <source>
        <dbReference type="EMBL" id="KAL0921673.1"/>
    </source>
</evidence>
<dbReference type="PANTHER" id="PTHR47165:SF4">
    <property type="entry name" value="OS03G0429900 PROTEIN"/>
    <property type="match status" value="1"/>
</dbReference>
<comment type="caution">
    <text evidence="4">The sequence shown here is derived from an EMBL/GenBank/DDBJ whole genome shotgun (WGS) entry which is preliminary data.</text>
</comment>
<dbReference type="AlphaFoldDB" id="A0ABD0VGP8"/>
<evidence type="ECO:0000313" key="5">
    <source>
        <dbReference type="Proteomes" id="UP001552299"/>
    </source>
</evidence>
<organism evidence="4 5">
    <name type="scientific">Dendrobium thyrsiflorum</name>
    <name type="common">Pinecone-like raceme dendrobium</name>
    <name type="synonym">Orchid</name>
    <dbReference type="NCBI Taxonomy" id="117978"/>
    <lineage>
        <taxon>Eukaryota</taxon>
        <taxon>Viridiplantae</taxon>
        <taxon>Streptophyta</taxon>
        <taxon>Embryophyta</taxon>
        <taxon>Tracheophyta</taxon>
        <taxon>Spermatophyta</taxon>
        <taxon>Magnoliopsida</taxon>
        <taxon>Liliopsida</taxon>
        <taxon>Asparagales</taxon>
        <taxon>Orchidaceae</taxon>
        <taxon>Epidendroideae</taxon>
        <taxon>Malaxideae</taxon>
        <taxon>Dendrobiinae</taxon>
        <taxon>Dendrobium</taxon>
    </lineage>
</organism>
<dbReference type="InterPro" id="IPR012340">
    <property type="entry name" value="NA-bd_OB-fold"/>
</dbReference>
<dbReference type="SUPFAM" id="SSF50249">
    <property type="entry name" value="Nucleic acid-binding proteins"/>
    <property type="match status" value="2"/>
</dbReference>
<name>A0ABD0VGP8_DENTH</name>
<dbReference type="PANTHER" id="PTHR47165">
    <property type="entry name" value="OS03G0429900 PROTEIN"/>
    <property type="match status" value="1"/>
</dbReference>
<keyword evidence="2" id="KW-1133">Transmembrane helix</keyword>
<keyword evidence="5" id="KW-1185">Reference proteome</keyword>
<keyword evidence="1" id="KW-0238">DNA-binding</keyword>
<accession>A0ABD0VGP8</accession>
<evidence type="ECO:0000256" key="1">
    <source>
        <dbReference type="ARBA" id="ARBA00023125"/>
    </source>
</evidence>
<sequence length="184" mass="21145">MDKEGSKIYAIMFNEIIDRFHDILQTGKTYVFSNGQIKEINKDFYNVNGKIEIILNSTSNIQLSVTDNIDSPKIKLSVIEDIKGNPNLPSDIILLVVKVPEVRMIYRHTDKKKIVKRDLQVIDLRSEVCTFTLWETLATVEGKQLEELRNEKTIILAKGGKYFNGTSILMCVYVCVCVYIYILF</sequence>
<feature type="transmembrane region" description="Helical" evidence="2">
    <location>
        <begin position="162"/>
        <end position="182"/>
    </location>
</feature>
<protein>
    <recommendedName>
        <fullName evidence="3">Replication protein A OB domain-containing protein</fullName>
    </recommendedName>
</protein>
<dbReference type="Pfam" id="PF16900">
    <property type="entry name" value="REPA_OB_2"/>
    <property type="match status" value="1"/>
</dbReference>
<dbReference type="Proteomes" id="UP001552299">
    <property type="component" value="Unassembled WGS sequence"/>
</dbReference>
<reference evidence="4 5" key="1">
    <citation type="journal article" date="2024" name="Plant Biotechnol. J.">
        <title>Dendrobium thyrsiflorum genome and its molecular insights into genes involved in important horticultural traits.</title>
        <authorList>
            <person name="Chen B."/>
            <person name="Wang J.Y."/>
            <person name="Zheng P.J."/>
            <person name="Li K.L."/>
            <person name="Liang Y.M."/>
            <person name="Chen X.F."/>
            <person name="Zhang C."/>
            <person name="Zhao X."/>
            <person name="He X."/>
            <person name="Zhang G.Q."/>
            <person name="Liu Z.J."/>
            <person name="Xu Q."/>
        </authorList>
    </citation>
    <scope>NUCLEOTIDE SEQUENCE [LARGE SCALE GENOMIC DNA]</scope>
    <source>
        <strain evidence="4">GZMU011</strain>
    </source>
</reference>
<proteinExistence type="predicted"/>
<dbReference type="EMBL" id="JANQDX010000007">
    <property type="protein sequence ID" value="KAL0921673.1"/>
    <property type="molecule type" value="Genomic_DNA"/>
</dbReference>
<keyword evidence="2" id="KW-0472">Membrane</keyword>
<feature type="domain" description="Replication protein A OB" evidence="3">
    <location>
        <begin position="90"/>
        <end position="168"/>
    </location>
</feature>
<evidence type="ECO:0000259" key="3">
    <source>
        <dbReference type="Pfam" id="PF16900"/>
    </source>
</evidence>
<dbReference type="GO" id="GO:0003677">
    <property type="term" value="F:DNA binding"/>
    <property type="evidence" value="ECO:0007669"/>
    <property type="project" value="UniProtKB-KW"/>
</dbReference>
<keyword evidence="2" id="KW-0812">Transmembrane</keyword>
<evidence type="ECO:0000256" key="2">
    <source>
        <dbReference type="SAM" id="Phobius"/>
    </source>
</evidence>
<gene>
    <name evidence="4" type="ORF">M5K25_008770</name>
</gene>